<reference evidence="2" key="2">
    <citation type="journal article" date="2022" name="Hortic Res">
        <title>The genome of Dioscorea zingiberensis sheds light on the biosynthesis, origin and evolution of the medicinally important diosgenin saponins.</title>
        <authorList>
            <person name="Li Y."/>
            <person name="Tan C."/>
            <person name="Li Z."/>
            <person name="Guo J."/>
            <person name="Li S."/>
            <person name="Chen X."/>
            <person name="Wang C."/>
            <person name="Dai X."/>
            <person name="Yang H."/>
            <person name="Song W."/>
            <person name="Hou L."/>
            <person name="Xu J."/>
            <person name="Tong Z."/>
            <person name="Xu A."/>
            <person name="Yuan X."/>
            <person name="Wang W."/>
            <person name="Yang Q."/>
            <person name="Chen L."/>
            <person name="Sun Z."/>
            <person name="Wang K."/>
            <person name="Pan B."/>
            <person name="Chen J."/>
            <person name="Bao Y."/>
            <person name="Liu F."/>
            <person name="Qi X."/>
            <person name="Gang D.R."/>
            <person name="Wen J."/>
            <person name="Li J."/>
        </authorList>
    </citation>
    <scope>NUCLEOTIDE SEQUENCE</scope>
    <source>
        <strain evidence="2">Dzin_1.0</strain>
    </source>
</reference>
<dbReference type="Pfam" id="PF04525">
    <property type="entry name" value="LOR"/>
    <property type="match status" value="1"/>
</dbReference>
<comment type="similarity">
    <text evidence="1">Belongs to the LOR family.</text>
</comment>
<dbReference type="PANTHER" id="PTHR31087:SF25">
    <property type="entry name" value="TRANSLATION INITIATION FACTOR 2B FAMILY PROTEIN, PUTATIVE, EXPRESSED-RELATED"/>
    <property type="match status" value="1"/>
</dbReference>
<proteinExistence type="inferred from homology"/>
<comment type="caution">
    <text evidence="2">The sequence shown here is derived from an EMBL/GenBank/DDBJ whole genome shotgun (WGS) entry which is preliminary data.</text>
</comment>
<dbReference type="InterPro" id="IPR038595">
    <property type="entry name" value="LOR_sf"/>
</dbReference>
<sequence>MAKIHPSSSSASHASSMKEVYTIWMKSLVLNGNGCTIYDSKGKIVYRVDNYDSKCREKVYIMDPCGKVLLKKLRVFGRWEGYRCNGSNEEMKLWFKVKKPCKFLEGEHLSCEVWGDNGHIMCYKMVGLAEKLSYKITDLAGNITAEVNRKQTTSGVVLGDDVLTLKVEPNIDQSLIMGLVVVQGLMNHRM</sequence>
<evidence type="ECO:0000256" key="1">
    <source>
        <dbReference type="ARBA" id="ARBA00005437"/>
    </source>
</evidence>
<dbReference type="Gene3D" id="2.40.160.200">
    <property type="entry name" value="LURP1-related"/>
    <property type="match status" value="1"/>
</dbReference>
<protein>
    <submittedName>
        <fullName evidence="2">Uncharacterized protein</fullName>
    </submittedName>
</protein>
<dbReference type="InterPro" id="IPR025659">
    <property type="entry name" value="Tubby-like_C"/>
</dbReference>
<dbReference type="PANTHER" id="PTHR31087">
    <property type="match status" value="1"/>
</dbReference>
<reference evidence="2" key="1">
    <citation type="submission" date="2021-03" db="EMBL/GenBank/DDBJ databases">
        <authorList>
            <person name="Li Z."/>
            <person name="Yang C."/>
        </authorList>
    </citation>
    <scope>NUCLEOTIDE SEQUENCE</scope>
    <source>
        <strain evidence="2">Dzin_1.0</strain>
        <tissue evidence="2">Leaf</tissue>
    </source>
</reference>
<organism evidence="2 3">
    <name type="scientific">Dioscorea zingiberensis</name>
    <dbReference type="NCBI Taxonomy" id="325984"/>
    <lineage>
        <taxon>Eukaryota</taxon>
        <taxon>Viridiplantae</taxon>
        <taxon>Streptophyta</taxon>
        <taxon>Embryophyta</taxon>
        <taxon>Tracheophyta</taxon>
        <taxon>Spermatophyta</taxon>
        <taxon>Magnoliopsida</taxon>
        <taxon>Liliopsida</taxon>
        <taxon>Dioscoreales</taxon>
        <taxon>Dioscoreaceae</taxon>
        <taxon>Dioscorea</taxon>
    </lineage>
</organism>
<dbReference type="SUPFAM" id="SSF54518">
    <property type="entry name" value="Tubby C-terminal domain-like"/>
    <property type="match status" value="1"/>
</dbReference>
<dbReference type="Proteomes" id="UP001085076">
    <property type="component" value="Miscellaneous, Linkage group lg03"/>
</dbReference>
<evidence type="ECO:0000313" key="3">
    <source>
        <dbReference type="Proteomes" id="UP001085076"/>
    </source>
</evidence>
<evidence type="ECO:0000313" key="2">
    <source>
        <dbReference type="EMBL" id="KAJ0977721.1"/>
    </source>
</evidence>
<gene>
    <name evidence="2" type="ORF">J5N97_013195</name>
</gene>
<dbReference type="InterPro" id="IPR007612">
    <property type="entry name" value="LOR"/>
</dbReference>
<dbReference type="EMBL" id="JAGGNH010000003">
    <property type="protein sequence ID" value="KAJ0977721.1"/>
    <property type="molecule type" value="Genomic_DNA"/>
</dbReference>
<accession>A0A9D5CQ79</accession>
<keyword evidence="3" id="KW-1185">Reference proteome</keyword>
<name>A0A9D5CQ79_9LILI</name>
<dbReference type="OrthoDB" id="652749at2759"/>
<dbReference type="AlphaFoldDB" id="A0A9D5CQ79"/>